<proteinExistence type="predicted"/>
<gene>
    <name evidence="1" type="ORF">B296_00053063</name>
</gene>
<dbReference type="EMBL" id="AMZH03032120">
    <property type="protein sequence ID" value="RRT32429.1"/>
    <property type="molecule type" value="Genomic_DNA"/>
</dbReference>
<evidence type="ECO:0000313" key="2">
    <source>
        <dbReference type="Proteomes" id="UP000287651"/>
    </source>
</evidence>
<name>A0A426WYW2_ENSVE</name>
<sequence length="98" mass="10691">LGDEIYTCGDCNSMFPLDLEMRSTLVGTVTACFSVWLCQVEVAGVAEASLKRAAMDAEGWHPALAGQPSRQALLLAAIALRQSKETSMPWHIQDPRTR</sequence>
<comment type="caution">
    <text evidence="1">The sequence shown here is derived from an EMBL/GenBank/DDBJ whole genome shotgun (WGS) entry which is preliminary data.</text>
</comment>
<accession>A0A426WYW2</accession>
<dbReference type="AlphaFoldDB" id="A0A426WYW2"/>
<organism evidence="1 2">
    <name type="scientific">Ensete ventricosum</name>
    <name type="common">Abyssinian banana</name>
    <name type="synonym">Musa ensete</name>
    <dbReference type="NCBI Taxonomy" id="4639"/>
    <lineage>
        <taxon>Eukaryota</taxon>
        <taxon>Viridiplantae</taxon>
        <taxon>Streptophyta</taxon>
        <taxon>Embryophyta</taxon>
        <taxon>Tracheophyta</taxon>
        <taxon>Spermatophyta</taxon>
        <taxon>Magnoliopsida</taxon>
        <taxon>Liliopsida</taxon>
        <taxon>Zingiberales</taxon>
        <taxon>Musaceae</taxon>
        <taxon>Ensete</taxon>
    </lineage>
</organism>
<feature type="non-terminal residue" evidence="1">
    <location>
        <position position="1"/>
    </location>
</feature>
<protein>
    <submittedName>
        <fullName evidence="1">Uncharacterized protein</fullName>
    </submittedName>
</protein>
<evidence type="ECO:0000313" key="1">
    <source>
        <dbReference type="EMBL" id="RRT32429.1"/>
    </source>
</evidence>
<dbReference type="Proteomes" id="UP000287651">
    <property type="component" value="Unassembled WGS sequence"/>
</dbReference>
<reference evidence="1 2" key="1">
    <citation type="journal article" date="2014" name="Agronomy (Basel)">
        <title>A Draft Genome Sequence for Ensete ventricosum, the Drought-Tolerant Tree Against Hunger.</title>
        <authorList>
            <person name="Harrison J."/>
            <person name="Moore K.A."/>
            <person name="Paszkiewicz K."/>
            <person name="Jones T."/>
            <person name="Grant M."/>
            <person name="Ambacheew D."/>
            <person name="Muzemil S."/>
            <person name="Studholme D.J."/>
        </authorList>
    </citation>
    <scope>NUCLEOTIDE SEQUENCE [LARGE SCALE GENOMIC DNA]</scope>
</reference>